<feature type="transmembrane region" description="Helical" evidence="7">
    <location>
        <begin position="310"/>
        <end position="333"/>
    </location>
</feature>
<evidence type="ECO:0000256" key="4">
    <source>
        <dbReference type="ARBA" id="ARBA00022692"/>
    </source>
</evidence>
<keyword evidence="3" id="KW-1003">Cell membrane</keyword>
<evidence type="ECO:0000256" key="3">
    <source>
        <dbReference type="ARBA" id="ARBA00022475"/>
    </source>
</evidence>
<gene>
    <name evidence="8" type="ORF">Q8947_09620</name>
</gene>
<evidence type="ECO:0000256" key="6">
    <source>
        <dbReference type="ARBA" id="ARBA00023136"/>
    </source>
</evidence>
<feature type="transmembrane region" description="Helical" evidence="7">
    <location>
        <begin position="239"/>
        <end position="256"/>
    </location>
</feature>
<feature type="transmembrane region" description="Helical" evidence="7">
    <location>
        <begin position="97"/>
        <end position="117"/>
    </location>
</feature>
<evidence type="ECO:0000313" key="8">
    <source>
        <dbReference type="EMBL" id="MDR4126238.1"/>
    </source>
</evidence>
<feature type="transmembrane region" description="Helical" evidence="7">
    <location>
        <begin position="161"/>
        <end position="185"/>
    </location>
</feature>
<keyword evidence="4 7" id="KW-0812">Transmembrane</keyword>
<keyword evidence="5 7" id="KW-1133">Transmembrane helix</keyword>
<protein>
    <submittedName>
        <fullName evidence="8">Cytochrome d ubiquinol oxidase subunit II</fullName>
    </submittedName>
</protein>
<feature type="transmembrane region" description="Helical" evidence="7">
    <location>
        <begin position="73"/>
        <end position="91"/>
    </location>
</feature>
<feature type="transmembrane region" description="Helical" evidence="7">
    <location>
        <begin position="268"/>
        <end position="290"/>
    </location>
</feature>
<dbReference type="RefSeq" id="WP_165279253.1">
    <property type="nucleotide sequence ID" value="NZ_JAUZQE010000020.1"/>
</dbReference>
<reference evidence="8 9" key="1">
    <citation type="submission" date="2023-08" db="EMBL/GenBank/DDBJ databases">
        <title>Alcaligenaceae gen. nov., a novel taxon isolated from the sludge of Yixing Pesticide Factory.</title>
        <authorList>
            <person name="Ruan L."/>
        </authorList>
    </citation>
    <scope>NUCLEOTIDE SEQUENCE [LARGE SCALE GENOMIC DNA]</scope>
    <source>
        <strain evidence="8 9">LG-2</strain>
    </source>
</reference>
<evidence type="ECO:0000256" key="2">
    <source>
        <dbReference type="ARBA" id="ARBA00007543"/>
    </source>
</evidence>
<evidence type="ECO:0000256" key="7">
    <source>
        <dbReference type="SAM" id="Phobius"/>
    </source>
</evidence>
<dbReference type="PANTHER" id="PTHR43141:SF2">
    <property type="entry name" value="BLR3729 PROTEIN"/>
    <property type="match status" value="1"/>
</dbReference>
<organism evidence="8 9">
    <name type="scientific">Yanghanlia caeni</name>
    <dbReference type="NCBI Taxonomy" id="3064283"/>
    <lineage>
        <taxon>Bacteria</taxon>
        <taxon>Pseudomonadati</taxon>
        <taxon>Pseudomonadota</taxon>
        <taxon>Betaproteobacteria</taxon>
        <taxon>Burkholderiales</taxon>
        <taxon>Alcaligenaceae</taxon>
        <taxon>Yanghanlia</taxon>
    </lineage>
</organism>
<keyword evidence="6 7" id="KW-0472">Membrane</keyword>
<comment type="similarity">
    <text evidence="2">Belongs to the cytochrome ubiquinol oxidase subunit 2 family.</text>
</comment>
<comment type="subcellular location">
    <subcellularLocation>
        <location evidence="1">Cell membrane</location>
        <topology evidence="1">Multi-pass membrane protein</topology>
    </subcellularLocation>
</comment>
<dbReference type="InterPro" id="IPR003317">
    <property type="entry name" value="Cyt-d_oxidase_su2"/>
</dbReference>
<dbReference type="EMBL" id="JAUZQE010000020">
    <property type="protein sequence ID" value="MDR4126238.1"/>
    <property type="molecule type" value="Genomic_DNA"/>
</dbReference>
<evidence type="ECO:0000256" key="1">
    <source>
        <dbReference type="ARBA" id="ARBA00004651"/>
    </source>
</evidence>
<evidence type="ECO:0000256" key="5">
    <source>
        <dbReference type="ARBA" id="ARBA00022989"/>
    </source>
</evidence>
<keyword evidence="9" id="KW-1185">Reference proteome</keyword>
<sequence>MIESLALAMGLSPYDPDFWMPLAFMGALFVLVLAGVVLDGFDIGVGCLSTFATESLRPRMLALLNPWRDANEFWLFLGMGLFMAAFPRAWGQLMGELYLPVTLLAMGTLLRSVGFELRLRAPREQQAGWARLFGVGAILTAMSHGALLAQIALAYRGDNGHYGFVGFTALCALAAYCLLGASWLIMREGGELRARAVFWGRRSVRWVAAGAVGVSVVLALGNPGIFLKWTGGASRMPVFVLWISMLAAFVCIEMTLQRMINTSYRNTALPFILTLLIFIMTLGGLGYSFFPYLVLDELTIWDAAAATDSLGLVLTGVLAVLPVALFFNVWVYWRMFGLSVPPEPPELGH</sequence>
<proteinExistence type="inferred from homology"/>
<evidence type="ECO:0000313" key="9">
    <source>
        <dbReference type="Proteomes" id="UP001232156"/>
    </source>
</evidence>
<dbReference type="PANTHER" id="PTHR43141">
    <property type="entry name" value="CYTOCHROME BD2 SUBUNIT II"/>
    <property type="match status" value="1"/>
</dbReference>
<comment type="caution">
    <text evidence="8">The sequence shown here is derived from an EMBL/GenBank/DDBJ whole genome shotgun (WGS) entry which is preliminary data.</text>
</comment>
<feature type="transmembrane region" description="Helical" evidence="7">
    <location>
        <begin position="20"/>
        <end position="52"/>
    </location>
</feature>
<dbReference type="Pfam" id="PF02322">
    <property type="entry name" value="Cyt_bd_oxida_II"/>
    <property type="match status" value="1"/>
</dbReference>
<accession>A0ABU1D720</accession>
<feature type="transmembrane region" description="Helical" evidence="7">
    <location>
        <begin position="206"/>
        <end position="227"/>
    </location>
</feature>
<name>A0ABU1D720_9BURK</name>
<dbReference type="Proteomes" id="UP001232156">
    <property type="component" value="Unassembled WGS sequence"/>
</dbReference>
<feature type="transmembrane region" description="Helical" evidence="7">
    <location>
        <begin position="129"/>
        <end position="155"/>
    </location>
</feature>